<dbReference type="CDD" id="cd00085">
    <property type="entry name" value="HNHc"/>
    <property type="match status" value="1"/>
</dbReference>
<dbReference type="Pfam" id="PF02720">
    <property type="entry name" value="DUF222"/>
    <property type="match status" value="1"/>
</dbReference>
<dbReference type="GO" id="GO:0008270">
    <property type="term" value="F:zinc ion binding"/>
    <property type="evidence" value="ECO:0007669"/>
    <property type="project" value="InterPro"/>
</dbReference>
<evidence type="ECO:0000313" key="4">
    <source>
        <dbReference type="EMBL" id="NVM96259.1"/>
    </source>
</evidence>
<feature type="domain" description="HNH nuclease" evidence="3">
    <location>
        <begin position="300"/>
        <end position="350"/>
    </location>
</feature>
<dbReference type="AlphaFoldDB" id="A0A7Y7IIT7"/>
<dbReference type="GO" id="GO:0003676">
    <property type="term" value="F:nucleic acid binding"/>
    <property type="evidence" value="ECO:0007669"/>
    <property type="project" value="InterPro"/>
</dbReference>
<dbReference type="Pfam" id="PF01844">
    <property type="entry name" value="HNH"/>
    <property type="match status" value="1"/>
</dbReference>
<dbReference type="InterPro" id="IPR003615">
    <property type="entry name" value="HNH_nuc"/>
</dbReference>
<comment type="similarity">
    <text evidence="1">Belongs to the Rv1128c/1148c/1588c/1702c/1945/3466 family.</text>
</comment>
<feature type="region of interest" description="Disordered" evidence="2">
    <location>
        <begin position="355"/>
        <end position="425"/>
    </location>
</feature>
<dbReference type="InterPro" id="IPR002711">
    <property type="entry name" value="HNH"/>
</dbReference>
<evidence type="ECO:0000256" key="2">
    <source>
        <dbReference type="SAM" id="MobiDB-lite"/>
    </source>
</evidence>
<sequence length="425" mass="43799">MPLAMAAFGVGTLSEYRAGILARETACLSAGHRAAVDAMVCGDPERLASMGSRELAAAAKRAALSLDAAAVAKRFARAESERFVSLRPAADGMTLLTALVPLRQGVRIYNLLTKVADGAKAAGDERGKGQLMADALLHRLVSHTPCTEHSGGANATRGTDGTGGKLADAVAETSPPGRVRMCTTVSEPDLALQLVMTDRALFDGASDPALLVGYEPIPAPAARALVSGTGNNADDALTGGSNSEGGTRTGNDDGIGPSGGKRPGGGSPFSPRVWLKRLFTHPETNALLAMDSKGRLFPEGMKEFLRLRDQTCASPYCDAPIRDYDHIKSWAAGGETSVANGQGLCRACNQAKEAPGWTVTTGPGTPPPRTIPPGAAGSEGTAGPNGAAEPQTIVTTPTGHSYVSTAPPLPGPVGSQFSRLRTRRR</sequence>
<reference evidence="4 5" key="1">
    <citation type="submission" date="2020-02" db="EMBL/GenBank/DDBJ databases">
        <title>Genome sequence of strain AETb3-4.</title>
        <authorList>
            <person name="Gao J."/>
            <person name="Zhang X."/>
        </authorList>
    </citation>
    <scope>NUCLEOTIDE SEQUENCE [LARGE SCALE GENOMIC DNA]</scope>
    <source>
        <strain evidence="4 5">AETb3-4</strain>
    </source>
</reference>
<feature type="compositionally biased region" description="Polar residues" evidence="2">
    <location>
        <begin position="392"/>
        <end position="404"/>
    </location>
</feature>
<evidence type="ECO:0000259" key="3">
    <source>
        <dbReference type="SMART" id="SM00507"/>
    </source>
</evidence>
<organism evidence="4 5">
    <name type="scientific">Arthrobacter wenxiniae</name>
    <dbReference type="NCBI Taxonomy" id="2713570"/>
    <lineage>
        <taxon>Bacteria</taxon>
        <taxon>Bacillati</taxon>
        <taxon>Actinomycetota</taxon>
        <taxon>Actinomycetes</taxon>
        <taxon>Micrococcales</taxon>
        <taxon>Micrococcaceae</taxon>
        <taxon>Arthrobacter</taxon>
    </lineage>
</organism>
<evidence type="ECO:0000256" key="1">
    <source>
        <dbReference type="ARBA" id="ARBA00023450"/>
    </source>
</evidence>
<dbReference type="GO" id="GO:0004519">
    <property type="term" value="F:endonuclease activity"/>
    <property type="evidence" value="ECO:0007669"/>
    <property type="project" value="UniProtKB-KW"/>
</dbReference>
<feature type="compositionally biased region" description="Gly residues" evidence="2">
    <location>
        <begin position="256"/>
        <end position="267"/>
    </location>
</feature>
<protein>
    <submittedName>
        <fullName evidence="4">HNH endonuclease</fullName>
    </submittedName>
</protein>
<feature type="region of interest" description="Disordered" evidence="2">
    <location>
        <begin position="145"/>
        <end position="173"/>
    </location>
</feature>
<keyword evidence="4" id="KW-0255">Endonuclease</keyword>
<dbReference type="Gene3D" id="1.10.30.50">
    <property type="match status" value="1"/>
</dbReference>
<feature type="region of interest" description="Disordered" evidence="2">
    <location>
        <begin position="233"/>
        <end position="267"/>
    </location>
</feature>
<evidence type="ECO:0000313" key="5">
    <source>
        <dbReference type="Proteomes" id="UP000543556"/>
    </source>
</evidence>
<keyword evidence="4" id="KW-0378">Hydrolase</keyword>
<dbReference type="SMART" id="SM00507">
    <property type="entry name" value="HNHc"/>
    <property type="match status" value="1"/>
</dbReference>
<proteinExistence type="inferred from homology"/>
<keyword evidence="4" id="KW-0540">Nuclease</keyword>
<dbReference type="InterPro" id="IPR003870">
    <property type="entry name" value="DUF222"/>
</dbReference>
<accession>A0A7Y7IIT7</accession>
<dbReference type="Proteomes" id="UP000543556">
    <property type="component" value="Unassembled WGS sequence"/>
</dbReference>
<comment type="caution">
    <text evidence="4">The sequence shown here is derived from an EMBL/GenBank/DDBJ whole genome shotgun (WGS) entry which is preliminary data.</text>
</comment>
<keyword evidence="5" id="KW-1185">Reference proteome</keyword>
<name>A0A7Y7IIT7_9MICC</name>
<gene>
    <name evidence="4" type="ORF">G6034_15365</name>
</gene>
<dbReference type="EMBL" id="JAAMFM010000027">
    <property type="protein sequence ID" value="NVM96259.1"/>
    <property type="molecule type" value="Genomic_DNA"/>
</dbReference>